<feature type="domain" description="FAD-binding FR-type" evidence="10">
    <location>
        <begin position="266"/>
        <end position="370"/>
    </location>
</feature>
<reference evidence="11 12" key="1">
    <citation type="submission" date="2017-11" db="EMBL/GenBank/DDBJ databases">
        <title>Draft genome of Arthrobacter agilis strain UMCV2, a plant growth-promoting rhizobacterium and biocontrol capacity of phytopathogenic fungi.</title>
        <authorList>
            <person name="Martinez-Camara R."/>
            <person name="Santoyo G."/>
            <person name="Moreno-Hagelsieb G."/>
            <person name="Valencia-Cantero E."/>
        </authorList>
    </citation>
    <scope>NUCLEOTIDE SEQUENCE [LARGE SCALE GENOMIC DNA]</scope>
    <source>
        <strain evidence="11 12">UMCV2</strain>
    </source>
</reference>
<name>A0A2L0UDZ2_9MICC</name>
<dbReference type="AlphaFoldDB" id="A0A2L0UDZ2"/>
<keyword evidence="6" id="KW-0560">Oxidoreductase</keyword>
<keyword evidence="9" id="KW-1133">Transmembrane helix</keyword>
<dbReference type="SUPFAM" id="SSF52343">
    <property type="entry name" value="Ferredoxin reductase-like, C-terminal NADP-linked domain"/>
    <property type="match status" value="1"/>
</dbReference>
<dbReference type="PROSITE" id="PS51384">
    <property type="entry name" value="FAD_FR"/>
    <property type="match status" value="1"/>
</dbReference>
<evidence type="ECO:0000256" key="2">
    <source>
        <dbReference type="ARBA" id="ARBA00022630"/>
    </source>
</evidence>
<dbReference type="GO" id="GO:0016491">
    <property type="term" value="F:oxidoreductase activity"/>
    <property type="evidence" value="ECO:0007669"/>
    <property type="project" value="UniProtKB-KW"/>
</dbReference>
<dbReference type="InterPro" id="IPR017927">
    <property type="entry name" value="FAD-bd_FR_type"/>
</dbReference>
<dbReference type="PRINTS" id="PR00410">
    <property type="entry name" value="PHEHYDRXLASE"/>
</dbReference>
<dbReference type="CDD" id="cd00322">
    <property type="entry name" value="FNR_like"/>
    <property type="match status" value="1"/>
</dbReference>
<dbReference type="GO" id="GO:0046872">
    <property type="term" value="F:metal ion binding"/>
    <property type="evidence" value="ECO:0007669"/>
    <property type="project" value="UniProtKB-KW"/>
</dbReference>
<keyword evidence="9" id="KW-0812">Transmembrane</keyword>
<keyword evidence="4" id="KW-0479">Metal-binding</keyword>
<feature type="transmembrane region" description="Helical" evidence="9">
    <location>
        <begin position="147"/>
        <end position="163"/>
    </location>
</feature>
<dbReference type="SUPFAM" id="SSF63380">
    <property type="entry name" value="Riboflavin synthase domain-like"/>
    <property type="match status" value="1"/>
</dbReference>
<dbReference type="Proteomes" id="UP000239187">
    <property type="component" value="Chromosome"/>
</dbReference>
<keyword evidence="8" id="KW-0411">Iron-sulfur</keyword>
<dbReference type="EMBL" id="CP024915">
    <property type="protein sequence ID" value="AUZ87475.1"/>
    <property type="molecule type" value="Genomic_DNA"/>
</dbReference>
<dbReference type="Gene3D" id="3.40.50.80">
    <property type="entry name" value="Nucleotide-binding domain of ferredoxin-NADP reductase (FNR) module"/>
    <property type="match status" value="1"/>
</dbReference>
<keyword evidence="9" id="KW-0472">Membrane</keyword>
<evidence type="ECO:0000259" key="10">
    <source>
        <dbReference type="PROSITE" id="PS51384"/>
    </source>
</evidence>
<keyword evidence="3" id="KW-0001">2Fe-2S</keyword>
<feature type="transmembrane region" description="Helical" evidence="9">
    <location>
        <begin position="170"/>
        <end position="188"/>
    </location>
</feature>
<evidence type="ECO:0000313" key="11">
    <source>
        <dbReference type="EMBL" id="AUZ87475.1"/>
    </source>
</evidence>
<dbReference type="RefSeq" id="WP_208741516.1">
    <property type="nucleotide sequence ID" value="NZ_CP024915.1"/>
</dbReference>
<dbReference type="PANTHER" id="PTHR47354">
    <property type="entry name" value="NADH OXIDOREDUCTASE HCR"/>
    <property type="match status" value="1"/>
</dbReference>
<comment type="cofactor">
    <cofactor evidence="1">
        <name>FAD</name>
        <dbReference type="ChEBI" id="CHEBI:57692"/>
    </cofactor>
</comment>
<evidence type="ECO:0000256" key="9">
    <source>
        <dbReference type="SAM" id="Phobius"/>
    </source>
</evidence>
<dbReference type="Gene3D" id="2.40.30.10">
    <property type="entry name" value="Translation factors"/>
    <property type="match status" value="1"/>
</dbReference>
<gene>
    <name evidence="11" type="ORF">CVO76_07405</name>
</gene>
<dbReference type="InterPro" id="IPR017938">
    <property type="entry name" value="Riboflavin_synthase-like_b-brl"/>
</dbReference>
<evidence type="ECO:0000256" key="4">
    <source>
        <dbReference type="ARBA" id="ARBA00022723"/>
    </source>
</evidence>
<keyword evidence="7" id="KW-0408">Iron</keyword>
<proteinExistence type="predicted"/>
<dbReference type="InterPro" id="IPR050415">
    <property type="entry name" value="MRET"/>
</dbReference>
<organism evidence="11 12">
    <name type="scientific">Arthrobacter agilis</name>
    <dbReference type="NCBI Taxonomy" id="37921"/>
    <lineage>
        <taxon>Bacteria</taxon>
        <taxon>Bacillati</taxon>
        <taxon>Actinomycetota</taxon>
        <taxon>Actinomycetes</taxon>
        <taxon>Micrococcales</taxon>
        <taxon>Micrococcaceae</taxon>
        <taxon>Arthrobacter</taxon>
    </lineage>
</organism>
<accession>A0A2L0UDZ2</accession>
<evidence type="ECO:0000256" key="5">
    <source>
        <dbReference type="ARBA" id="ARBA00022827"/>
    </source>
</evidence>
<dbReference type="Pfam" id="PF00175">
    <property type="entry name" value="NAD_binding_1"/>
    <property type="match status" value="1"/>
</dbReference>
<feature type="transmembrane region" description="Helical" evidence="9">
    <location>
        <begin position="47"/>
        <end position="67"/>
    </location>
</feature>
<evidence type="ECO:0000256" key="6">
    <source>
        <dbReference type="ARBA" id="ARBA00023002"/>
    </source>
</evidence>
<protein>
    <submittedName>
        <fullName evidence="11">Oxidoreductase</fullName>
    </submittedName>
</protein>
<keyword evidence="2" id="KW-0285">Flavoprotein</keyword>
<evidence type="ECO:0000256" key="7">
    <source>
        <dbReference type="ARBA" id="ARBA00023004"/>
    </source>
</evidence>
<sequence length="503" mass="53476">MTAALDGLLGRMTMYRLTLILLLVLTVEAFALSLTGLLAYTPAELGGTLVAAVGGTIIGTRLMALILRLRPHTDSSLITGLIVFLIMFPSSTASGLGGILAAGIAAGASKFLLAFRGRHIFNPAATGAVVATLLGVGAAAWWVANPYMLPVVALGAALLLYRTRKLPMGAVFLLVAIGILLYGLARSGMTPGTGLQLVLTSYPVLFLLGFMMTEPLTLPPLRWQQWLFAGTVAAVFALQLSVGPVFLGPEFALLIGNAVAFLMGQRRGVRLSFAGSRQLTPTSTELVFEPARPVRFRAGQYMELSMPHRGADSRGSRRIFSITSAPQDREALSFGLRTTASGSSFKKALLELPKEARITGTLVGGDFSLPRDPSVPLLLAAGGIGVTPFISQLRDLAARGEERDVVLAYEVRSEQEIAFRDELLELGTRVVLFMPTAGPAPALPERWIHGGAEPTSDTLLAAVPDLAERRVLASGSPAFLGRIRSEVRRAGVARIRTDAFLGY</sequence>
<evidence type="ECO:0000256" key="1">
    <source>
        <dbReference type="ARBA" id="ARBA00001974"/>
    </source>
</evidence>
<feature type="transmembrane region" description="Helical" evidence="9">
    <location>
        <begin position="194"/>
        <end position="211"/>
    </location>
</feature>
<dbReference type="GO" id="GO:0051537">
    <property type="term" value="F:2 iron, 2 sulfur cluster binding"/>
    <property type="evidence" value="ECO:0007669"/>
    <property type="project" value="UniProtKB-KW"/>
</dbReference>
<keyword evidence="5" id="KW-0274">FAD</keyword>
<dbReference type="InterPro" id="IPR039261">
    <property type="entry name" value="FNR_nucleotide-bd"/>
</dbReference>
<feature type="transmembrane region" description="Helical" evidence="9">
    <location>
        <begin position="223"/>
        <end position="240"/>
    </location>
</feature>
<evidence type="ECO:0000313" key="12">
    <source>
        <dbReference type="Proteomes" id="UP000239187"/>
    </source>
</evidence>
<dbReference type="InterPro" id="IPR001433">
    <property type="entry name" value="OxRdtase_FAD/NAD-bd"/>
</dbReference>
<evidence type="ECO:0000256" key="3">
    <source>
        <dbReference type="ARBA" id="ARBA00022714"/>
    </source>
</evidence>
<dbReference type="PANTHER" id="PTHR47354:SF6">
    <property type="entry name" value="NADH OXIDOREDUCTASE HCR"/>
    <property type="match status" value="1"/>
</dbReference>
<evidence type="ECO:0000256" key="8">
    <source>
        <dbReference type="ARBA" id="ARBA00023014"/>
    </source>
</evidence>